<dbReference type="SUPFAM" id="SSF53756">
    <property type="entry name" value="UDP-Glycosyltransferase/glycogen phosphorylase"/>
    <property type="match status" value="1"/>
</dbReference>
<dbReference type="STRING" id="1033802.SSPSH_002790"/>
<dbReference type="InterPro" id="IPR001296">
    <property type="entry name" value="Glyco_trans_1"/>
</dbReference>
<organism evidence="2 3">
    <name type="scientific">Salinisphaera shabanensis E1L3A</name>
    <dbReference type="NCBI Taxonomy" id="1033802"/>
    <lineage>
        <taxon>Bacteria</taxon>
        <taxon>Pseudomonadati</taxon>
        <taxon>Pseudomonadota</taxon>
        <taxon>Gammaproteobacteria</taxon>
        <taxon>Salinisphaerales</taxon>
        <taxon>Salinisphaeraceae</taxon>
        <taxon>Salinisphaera</taxon>
    </lineage>
</organism>
<evidence type="ECO:0000259" key="1">
    <source>
        <dbReference type="Pfam" id="PF00534"/>
    </source>
</evidence>
<dbReference type="GO" id="GO:0018392">
    <property type="term" value="F:glycoprotein 3-alpha-L-fucosyltransferase activity"/>
    <property type="evidence" value="ECO:0007669"/>
    <property type="project" value="UniProtKB-EC"/>
</dbReference>
<dbReference type="EMBL" id="AFNV02000020">
    <property type="protein sequence ID" value="ERJ18330.1"/>
    <property type="molecule type" value="Genomic_DNA"/>
</dbReference>
<name>U2EK07_9GAMM</name>
<dbReference type="EC" id="2.4.1.214" evidence="2"/>
<dbReference type="Pfam" id="PF00534">
    <property type="entry name" value="Glycos_transf_1"/>
    <property type="match status" value="1"/>
</dbReference>
<dbReference type="eggNOG" id="COG0438">
    <property type="taxonomic scope" value="Bacteria"/>
</dbReference>
<proteinExistence type="predicted"/>
<keyword evidence="2" id="KW-0328">Glycosyltransferase</keyword>
<dbReference type="Gene3D" id="3.40.50.2000">
    <property type="entry name" value="Glycogen Phosphorylase B"/>
    <property type="match status" value="2"/>
</dbReference>
<keyword evidence="3" id="KW-1185">Reference proteome</keyword>
<dbReference type="RefSeq" id="WP_006913553.1">
    <property type="nucleotide sequence ID" value="NZ_AFNV02000020.1"/>
</dbReference>
<feature type="domain" description="Glycosyl transferase family 1" evidence="1">
    <location>
        <begin position="189"/>
        <end position="317"/>
    </location>
</feature>
<evidence type="ECO:0000313" key="2">
    <source>
        <dbReference type="EMBL" id="ERJ18330.1"/>
    </source>
</evidence>
<dbReference type="GO" id="GO:1901135">
    <property type="term" value="P:carbohydrate derivative metabolic process"/>
    <property type="evidence" value="ECO:0007669"/>
    <property type="project" value="UniProtKB-ARBA"/>
</dbReference>
<dbReference type="PANTHER" id="PTHR12526">
    <property type="entry name" value="GLYCOSYLTRANSFERASE"/>
    <property type="match status" value="1"/>
</dbReference>
<reference evidence="2 3" key="1">
    <citation type="journal article" date="2011" name="J. Bacteriol.">
        <title>Genome sequence of Salinisphaera shabanensis, a gammaproteobacterium from the harsh, variable environment of the brine-seawater interface of the Shaban Deep in the Red Sea.</title>
        <authorList>
            <person name="Antunes A."/>
            <person name="Alam I."/>
            <person name="Bajic V.B."/>
            <person name="Stingl U."/>
        </authorList>
    </citation>
    <scope>NUCLEOTIDE SEQUENCE [LARGE SCALE GENOMIC DNA]</scope>
    <source>
        <strain evidence="2 3">E1L3A</strain>
    </source>
</reference>
<sequence length="410" mass="44310">MRILHRINLDVPAGVEYQFCALIGHAAVQAAFDHDLVYGSRLHPDLAPYVEPFVDSAVSFKRAGWLRLPRRPTALRQYALASRIKRLRSDVVLSWSGFARTGVARAARASATPLVYREGGGCWFEHPPQAAAEFIRSISGAICNTHASMRMLQLKWGYDGPARVCLGGIRPEVMAAADAAEVTVRSLANRERVRIGVAARLASEKGVCLAIHALRHLRAGGMDCELHIAGDGPDRAVLEALATTLDVRDHLRFLGRVSDMPAFYRGIDVLLHPALQEPLGNVTIEAQAFGVPVVATRVDGMAETVRHGETGRLVVASEPYAKYPDLGGTRSSMQSTQVYDPDSNALRPAAFARPETLADAVTSIVGDAQVYAHTSQAAAAHARATFSFERHIASVIDALGQFGEQRAHSA</sequence>
<accession>U2EK07</accession>
<protein>
    <submittedName>
        <fullName evidence="2">Glycoprotein 3-alpha-L-fucosyltransferase</fullName>
        <ecNumber evidence="2">2.4.1.214</ecNumber>
    </submittedName>
</protein>
<keyword evidence="2" id="KW-0808">Transferase</keyword>
<reference evidence="2 3" key="2">
    <citation type="journal article" date="2013" name="PLoS ONE">
        <title>INDIGO - INtegrated Data Warehouse of MIcrobial GenOmes with Examples from the Red Sea Extremophiles.</title>
        <authorList>
            <person name="Alam I."/>
            <person name="Antunes A."/>
            <person name="Kamau A.A."/>
            <person name="Ba Alawi W."/>
            <person name="Kalkatawi M."/>
            <person name="Stingl U."/>
            <person name="Bajic V.B."/>
        </authorList>
    </citation>
    <scope>NUCLEOTIDE SEQUENCE [LARGE SCALE GENOMIC DNA]</scope>
    <source>
        <strain evidence="2 3">E1L3A</strain>
    </source>
</reference>
<dbReference type="Proteomes" id="UP000006242">
    <property type="component" value="Unassembled WGS sequence"/>
</dbReference>
<gene>
    <name evidence="2" type="ORF">SSPSH_002790</name>
</gene>
<dbReference type="AlphaFoldDB" id="U2EK07"/>
<dbReference type="OrthoDB" id="9795746at2"/>
<comment type="caution">
    <text evidence="2">The sequence shown here is derived from an EMBL/GenBank/DDBJ whole genome shotgun (WGS) entry which is preliminary data.</text>
</comment>
<evidence type="ECO:0000313" key="3">
    <source>
        <dbReference type="Proteomes" id="UP000006242"/>
    </source>
</evidence>